<organism evidence="1 2">
    <name type="scientific">Priestia iocasae</name>
    <dbReference type="NCBI Taxonomy" id="2291674"/>
    <lineage>
        <taxon>Bacteria</taxon>
        <taxon>Bacillati</taxon>
        <taxon>Bacillota</taxon>
        <taxon>Bacilli</taxon>
        <taxon>Bacillales</taxon>
        <taxon>Bacillaceae</taxon>
        <taxon>Priestia</taxon>
    </lineage>
</organism>
<evidence type="ECO:0000313" key="1">
    <source>
        <dbReference type="EMBL" id="MBM7703614.1"/>
    </source>
</evidence>
<dbReference type="RefSeq" id="WP_205187580.1">
    <property type="nucleotide sequence ID" value="NZ_JAFBFC010000004.1"/>
</dbReference>
<name>A0ABS2QVU9_9BACI</name>
<evidence type="ECO:0000313" key="2">
    <source>
        <dbReference type="Proteomes" id="UP000809829"/>
    </source>
</evidence>
<dbReference type="EMBL" id="JAFBFC010000004">
    <property type="protein sequence ID" value="MBM7703614.1"/>
    <property type="molecule type" value="Genomic_DNA"/>
</dbReference>
<proteinExistence type="predicted"/>
<protein>
    <submittedName>
        <fullName evidence="1">Uncharacterized protein</fullName>
    </submittedName>
</protein>
<sequence>MTNTSTKTDVHIQVTKEQYYNLLNLIHLGNWMVNALSDTIDEEQIAKYEALEQMLFSYARPFLQDSRFFSMNPFIVFSAKCEKVLQEMIMEYDNEVFWESLALSLAKRDVMNSVGPVVRMNDDHVASILKKESVYLDEFEKHGVSRLVIHHKA</sequence>
<keyword evidence="2" id="KW-1185">Reference proteome</keyword>
<dbReference type="Proteomes" id="UP000809829">
    <property type="component" value="Unassembled WGS sequence"/>
</dbReference>
<comment type="caution">
    <text evidence="1">The sequence shown here is derived from an EMBL/GenBank/DDBJ whole genome shotgun (WGS) entry which is preliminary data.</text>
</comment>
<reference evidence="1 2" key="1">
    <citation type="submission" date="2021-01" db="EMBL/GenBank/DDBJ databases">
        <title>Genomic Encyclopedia of Type Strains, Phase IV (KMG-IV): sequencing the most valuable type-strain genomes for metagenomic binning, comparative biology and taxonomic classification.</title>
        <authorList>
            <person name="Goeker M."/>
        </authorList>
    </citation>
    <scope>NUCLEOTIDE SEQUENCE [LARGE SCALE GENOMIC DNA]</scope>
    <source>
        <strain evidence="1 2">DSM 104297</strain>
    </source>
</reference>
<accession>A0ABS2QVU9</accession>
<gene>
    <name evidence="1" type="ORF">JOC83_002463</name>
</gene>